<feature type="non-terminal residue" evidence="1">
    <location>
        <position position="185"/>
    </location>
</feature>
<dbReference type="EMBL" id="HACM01011953">
    <property type="protein sequence ID" value="CRZ12395.1"/>
    <property type="molecule type" value="Transcribed_RNA"/>
</dbReference>
<reference evidence="1" key="1">
    <citation type="submission" date="2015-04" db="EMBL/GenBank/DDBJ databases">
        <title>The genome sequence of the plant pathogenic Rhizarian Plasmodiophora brassicae reveals insights in its biotrophic life cycle and the origin of chitin synthesis.</title>
        <authorList>
            <person name="Schwelm A."/>
            <person name="Fogelqvist J."/>
            <person name="Knaust A."/>
            <person name="Julke S."/>
            <person name="Lilja T."/>
            <person name="Dhandapani V."/>
            <person name="Bonilla-Rosso G."/>
            <person name="Karlsson M."/>
            <person name="Shevchenko A."/>
            <person name="Choi S.R."/>
            <person name="Kim H.G."/>
            <person name="Park J.Y."/>
            <person name="Lim Y.P."/>
            <person name="Ludwig-Muller J."/>
            <person name="Dixelius C."/>
        </authorList>
    </citation>
    <scope>NUCLEOTIDE SEQUENCE</scope>
    <source>
        <tissue evidence="1">Potato root galls</tissue>
    </source>
</reference>
<protein>
    <recommendedName>
        <fullName evidence="2">Retrotransposon gag domain-containing protein</fullName>
    </recommendedName>
</protein>
<dbReference type="AlphaFoldDB" id="A0A0H5RDS4"/>
<sequence length="185" mass="21226">MEEVAPDTSTARHHSSTICYSDIMKGVSKFSKTVPPCDAIRYIGHDLKDERDVLIVRYFKFEQSVEIFTFHSSRCDDVARGELFVLCLEGQSKIRAVECGHRSFLSLHEALLNCYRNAPGVIFSLRKAMRHQFHNARQGRQEPLSDYVDRYHSLWKRVSSLPGGCELNENSVTKIFVDSFAFTDE</sequence>
<organism evidence="1">
    <name type="scientific">Spongospora subterranea</name>
    <dbReference type="NCBI Taxonomy" id="70186"/>
    <lineage>
        <taxon>Eukaryota</taxon>
        <taxon>Sar</taxon>
        <taxon>Rhizaria</taxon>
        <taxon>Endomyxa</taxon>
        <taxon>Phytomyxea</taxon>
        <taxon>Plasmodiophorida</taxon>
        <taxon>Plasmodiophoridae</taxon>
        <taxon>Spongospora</taxon>
    </lineage>
</organism>
<evidence type="ECO:0008006" key="2">
    <source>
        <dbReference type="Google" id="ProtNLM"/>
    </source>
</evidence>
<evidence type="ECO:0000313" key="1">
    <source>
        <dbReference type="EMBL" id="CRZ12395.1"/>
    </source>
</evidence>
<name>A0A0H5RDS4_9EUKA</name>
<proteinExistence type="predicted"/>
<accession>A0A0H5RDS4</accession>